<sequence>MEQLLTIANARLPFFGGAFDTSDTRWPRLFKPGSRTGRSLESSPPRYHCNPTRSILAEASAYNITFHARTDGVMMFSGQLQPLHSRMKSASASALDGNVGNVVQSNCLNSIAHLICPPLSPRLTITESRGRQAGLTPLHVRVDIEDMGDDVDLCQSCLLWHSC</sequence>
<evidence type="ECO:0000313" key="1">
    <source>
        <dbReference type="EnsemblPlants" id="cds.evm.model.05.1456"/>
    </source>
</evidence>
<reference evidence="1" key="1">
    <citation type="submission" date="2018-11" db="EMBL/GenBank/DDBJ databases">
        <authorList>
            <person name="Grassa J C."/>
        </authorList>
    </citation>
    <scope>NUCLEOTIDE SEQUENCE [LARGE SCALE GENOMIC DNA]</scope>
</reference>
<proteinExistence type="predicted"/>
<evidence type="ECO:0000313" key="2">
    <source>
        <dbReference type="Proteomes" id="UP000596661"/>
    </source>
</evidence>
<dbReference type="AlphaFoldDB" id="A0A803PLD8"/>
<dbReference type="EnsemblPlants" id="evm.model.05.1456">
    <property type="protein sequence ID" value="cds.evm.model.05.1456"/>
    <property type="gene ID" value="evm.TU.05.1456"/>
</dbReference>
<accession>A0A803PLD8</accession>
<dbReference type="Gramene" id="evm.model.05.1456">
    <property type="protein sequence ID" value="cds.evm.model.05.1456"/>
    <property type="gene ID" value="evm.TU.05.1456"/>
</dbReference>
<dbReference type="Proteomes" id="UP000596661">
    <property type="component" value="Chromosome 5"/>
</dbReference>
<dbReference type="EMBL" id="UZAU01000542">
    <property type="status" value="NOT_ANNOTATED_CDS"/>
    <property type="molecule type" value="Genomic_DNA"/>
</dbReference>
<protein>
    <submittedName>
        <fullName evidence="1">Uncharacterized protein</fullName>
    </submittedName>
</protein>
<reference evidence="1" key="2">
    <citation type="submission" date="2021-03" db="UniProtKB">
        <authorList>
            <consortium name="EnsemblPlants"/>
        </authorList>
    </citation>
    <scope>IDENTIFICATION</scope>
</reference>
<keyword evidence="2" id="KW-1185">Reference proteome</keyword>
<name>A0A803PLD8_CANSA</name>
<organism evidence="1 2">
    <name type="scientific">Cannabis sativa</name>
    <name type="common">Hemp</name>
    <name type="synonym">Marijuana</name>
    <dbReference type="NCBI Taxonomy" id="3483"/>
    <lineage>
        <taxon>Eukaryota</taxon>
        <taxon>Viridiplantae</taxon>
        <taxon>Streptophyta</taxon>
        <taxon>Embryophyta</taxon>
        <taxon>Tracheophyta</taxon>
        <taxon>Spermatophyta</taxon>
        <taxon>Magnoliopsida</taxon>
        <taxon>eudicotyledons</taxon>
        <taxon>Gunneridae</taxon>
        <taxon>Pentapetalae</taxon>
        <taxon>rosids</taxon>
        <taxon>fabids</taxon>
        <taxon>Rosales</taxon>
        <taxon>Cannabaceae</taxon>
        <taxon>Cannabis</taxon>
    </lineage>
</organism>